<evidence type="ECO:0000256" key="2">
    <source>
        <dbReference type="ARBA" id="ARBA00022559"/>
    </source>
</evidence>
<protein>
    <submittedName>
        <fullName evidence="9">Heme-thiolate peroxidase aromatic peroxygenase</fullName>
    </submittedName>
</protein>
<dbReference type="GeneID" id="64693581"/>
<proteinExistence type="inferred from homology"/>
<comment type="caution">
    <text evidence="9">The sequence shown here is derived from an EMBL/GenBank/DDBJ whole genome shotgun (WGS) entry which is preliminary data.</text>
</comment>
<dbReference type="AlphaFoldDB" id="A0A9P7F8T0"/>
<evidence type="ECO:0000256" key="6">
    <source>
        <dbReference type="ARBA" id="ARBA00023004"/>
    </source>
</evidence>
<dbReference type="Gene3D" id="1.10.489.10">
    <property type="entry name" value="Chloroperoxidase-like"/>
    <property type="match status" value="1"/>
</dbReference>
<feature type="domain" description="Heme haloperoxidase family profile" evidence="8">
    <location>
        <begin position="49"/>
        <end position="259"/>
    </location>
</feature>
<dbReference type="OrthoDB" id="407298at2759"/>
<organism evidence="9 10">
    <name type="scientific">Suillus discolor</name>
    <dbReference type="NCBI Taxonomy" id="1912936"/>
    <lineage>
        <taxon>Eukaryota</taxon>
        <taxon>Fungi</taxon>
        <taxon>Dikarya</taxon>
        <taxon>Basidiomycota</taxon>
        <taxon>Agaricomycotina</taxon>
        <taxon>Agaricomycetes</taxon>
        <taxon>Agaricomycetidae</taxon>
        <taxon>Boletales</taxon>
        <taxon>Suillineae</taxon>
        <taxon>Suillaceae</taxon>
        <taxon>Suillus</taxon>
    </lineage>
</organism>
<dbReference type="PANTHER" id="PTHR33577">
    <property type="entry name" value="STERIGMATOCYSTIN BIOSYNTHESIS PEROXIDASE STCC-RELATED"/>
    <property type="match status" value="1"/>
</dbReference>
<dbReference type="EMBL" id="JABBWM010000026">
    <property type="protein sequence ID" value="KAG2108634.1"/>
    <property type="molecule type" value="Genomic_DNA"/>
</dbReference>
<dbReference type="InterPro" id="IPR000028">
    <property type="entry name" value="Chloroperoxidase"/>
</dbReference>
<dbReference type="PROSITE" id="PS51405">
    <property type="entry name" value="HEME_HALOPEROXIDASE"/>
    <property type="match status" value="1"/>
</dbReference>
<comment type="cofactor">
    <cofactor evidence="1">
        <name>heme b</name>
        <dbReference type="ChEBI" id="CHEBI:60344"/>
    </cofactor>
</comment>
<keyword evidence="6" id="KW-0408">Iron</keyword>
<evidence type="ECO:0000256" key="5">
    <source>
        <dbReference type="ARBA" id="ARBA00023002"/>
    </source>
</evidence>
<dbReference type="GO" id="GO:0046872">
    <property type="term" value="F:metal ion binding"/>
    <property type="evidence" value="ECO:0007669"/>
    <property type="project" value="UniProtKB-KW"/>
</dbReference>
<reference evidence="9" key="1">
    <citation type="journal article" date="2020" name="New Phytol.">
        <title>Comparative genomics reveals dynamic genome evolution in host specialist ectomycorrhizal fungi.</title>
        <authorList>
            <person name="Lofgren L.A."/>
            <person name="Nguyen N.H."/>
            <person name="Vilgalys R."/>
            <person name="Ruytinx J."/>
            <person name="Liao H.L."/>
            <person name="Branco S."/>
            <person name="Kuo A."/>
            <person name="LaButti K."/>
            <person name="Lipzen A."/>
            <person name="Andreopoulos W."/>
            <person name="Pangilinan J."/>
            <person name="Riley R."/>
            <person name="Hundley H."/>
            <person name="Na H."/>
            <person name="Barry K."/>
            <person name="Grigoriev I.V."/>
            <person name="Stajich J.E."/>
            <person name="Kennedy P.G."/>
        </authorList>
    </citation>
    <scope>NUCLEOTIDE SEQUENCE</scope>
    <source>
        <strain evidence="9">FC423</strain>
    </source>
</reference>
<keyword evidence="4" id="KW-0479">Metal-binding</keyword>
<name>A0A9P7F8T0_9AGAM</name>
<keyword evidence="3" id="KW-0349">Heme</keyword>
<evidence type="ECO:0000256" key="7">
    <source>
        <dbReference type="ARBA" id="ARBA00025795"/>
    </source>
</evidence>
<evidence type="ECO:0000313" key="10">
    <source>
        <dbReference type="Proteomes" id="UP000823399"/>
    </source>
</evidence>
<accession>A0A9P7F8T0</accession>
<evidence type="ECO:0000256" key="3">
    <source>
        <dbReference type="ARBA" id="ARBA00022617"/>
    </source>
</evidence>
<keyword evidence="5" id="KW-0560">Oxidoreductase</keyword>
<comment type="similarity">
    <text evidence="7">Belongs to the chloroperoxidase family.</text>
</comment>
<evidence type="ECO:0000256" key="4">
    <source>
        <dbReference type="ARBA" id="ARBA00022723"/>
    </source>
</evidence>
<dbReference type="InterPro" id="IPR036851">
    <property type="entry name" value="Chloroperoxidase-like_sf"/>
</dbReference>
<gene>
    <name evidence="9" type="ORF">F5147DRAFT_576478</name>
</gene>
<keyword evidence="2 9" id="KW-0575">Peroxidase</keyword>
<evidence type="ECO:0000313" key="9">
    <source>
        <dbReference type="EMBL" id="KAG2108634.1"/>
    </source>
</evidence>
<dbReference type="PANTHER" id="PTHR33577:SF18">
    <property type="entry name" value="HEME HALOPEROXIDASE FAMILY PROFILE DOMAIN-CONTAINING PROTEIN"/>
    <property type="match status" value="1"/>
</dbReference>
<dbReference type="GO" id="GO:0004601">
    <property type="term" value="F:peroxidase activity"/>
    <property type="evidence" value="ECO:0007669"/>
    <property type="project" value="UniProtKB-KW"/>
</dbReference>
<dbReference type="RefSeq" id="XP_041293004.1">
    <property type="nucleotide sequence ID" value="XM_041431322.1"/>
</dbReference>
<dbReference type="Proteomes" id="UP000823399">
    <property type="component" value="Unassembled WGS sequence"/>
</dbReference>
<evidence type="ECO:0000256" key="1">
    <source>
        <dbReference type="ARBA" id="ARBA00001970"/>
    </source>
</evidence>
<evidence type="ECO:0000259" key="8">
    <source>
        <dbReference type="PROSITE" id="PS51405"/>
    </source>
</evidence>
<dbReference type="Pfam" id="PF01328">
    <property type="entry name" value="Peroxidase_2"/>
    <property type="match status" value="1"/>
</dbReference>
<keyword evidence="10" id="KW-1185">Reference proteome</keyword>
<sequence length="312" mass="35318">MGFFSGLSHCFFDVGIMAWDVLLTLSNLLRSKYPIGDVIPEGRPGYGGHWPEFIPPQLTNSRCSCPAFNAMANHGIISRSGRRVSFVELNNHIQATYNFSPTFSSFVLHFLARMLKRNFSEDTFDLEEIDLHNGIEHDASLLRLDTAFQPDQSITHVPFIEELLAAATGKDRDGNDIITTKDCSRILGKRRAVARAVNKEFSLSFFHKIFGSTNASTLITIFGGRVDDLHSFLLHERIPESWESRIRQPHEMTIINLDKTVLRVEVGRIGRKRHERLQKAIVVLLLDEILMTWDTASGFIITVALGTYCIIR</sequence>
<dbReference type="SUPFAM" id="SSF47571">
    <property type="entry name" value="Cloroperoxidase"/>
    <property type="match status" value="1"/>
</dbReference>